<dbReference type="PANTHER" id="PTHR12732">
    <property type="entry name" value="UNCHARACTERIZED PROTEASOME COMPONENT REGION PCI-CONTAINING"/>
    <property type="match status" value="1"/>
</dbReference>
<dbReference type="InterPro" id="IPR036388">
    <property type="entry name" value="WH-like_DNA-bd_sf"/>
</dbReference>
<dbReference type="Proteomes" id="UP000189911">
    <property type="component" value="Chromosome G"/>
</dbReference>
<dbReference type="Gene3D" id="1.10.10.10">
    <property type="entry name" value="Winged helix-like DNA-binding domain superfamily/Winged helix DNA-binding domain"/>
    <property type="match status" value="1"/>
</dbReference>
<sequence length="423" mass="48625">MDTVIQCFEHRFSCDILRNFIRYDTAYPSGTMLLREVKNEKLRQFFQYTLELKQEFSTNCMSNGLTVELFDLGNEQLKLLNRLADGETAWITDPMYLCAKQLLGISKLLDKQNASLRSAGFNKQKAKGDLEDEKFLEKCVRTIHTSFKLCLNDRNPNACENKKWGVYLFTNLELKIYKMLYNRDMVRNLVKVMDSRVSELPTPENALQLNKAQLVTYYYYMAEYYGCHEIDFERGYEFARKAWLSSRGKGGSQENTIMLLLVPFAMLARKWYPDLQILRAKYPLVAGVYEPVIKCLQNGDLFTFGKWLDLNESFLLRQNLFVAMVMIRELVLLKVLKLSFQFFGSGPIVSLKYVAAAVTKSESHQGVKQVPEEKLDSTECMLANLISKNYIKGYLSHSNRALVVSKTNAFPKLAATHAQGGCP</sequence>
<dbReference type="GO" id="GO:0003723">
    <property type="term" value="F:RNA binding"/>
    <property type="evidence" value="ECO:0007669"/>
    <property type="project" value="InterPro"/>
</dbReference>
<dbReference type="GO" id="GO:0003690">
    <property type="term" value="F:double-stranded DNA binding"/>
    <property type="evidence" value="ECO:0007669"/>
    <property type="project" value="InterPro"/>
</dbReference>
<dbReference type="PANTHER" id="PTHR12732:SF0">
    <property type="entry name" value="PCI DOMAIN-CONTAINING PROTEIN 2"/>
    <property type="match status" value="1"/>
</dbReference>
<gene>
    <name evidence="3" type="ORF">LANO_0G07162G</name>
</gene>
<dbReference type="OrthoDB" id="10252687at2759"/>
<dbReference type="AlphaFoldDB" id="A0A1G4KHA6"/>
<dbReference type="EMBL" id="LT598453">
    <property type="protein sequence ID" value="SCV03937.1"/>
    <property type="molecule type" value="Genomic_DNA"/>
</dbReference>
<evidence type="ECO:0000256" key="1">
    <source>
        <dbReference type="ARBA" id="ARBA00025771"/>
    </source>
</evidence>
<keyword evidence="4" id="KW-1185">Reference proteome</keyword>
<reference evidence="4" key="1">
    <citation type="submission" date="2016-03" db="EMBL/GenBank/DDBJ databases">
        <authorList>
            <person name="Devillers Hugo."/>
        </authorList>
    </citation>
    <scope>NUCLEOTIDE SEQUENCE [LARGE SCALE GENOMIC DNA]</scope>
</reference>
<accession>A0A1G4KHA6</accession>
<feature type="domain" description="PCI" evidence="2">
    <location>
        <begin position="313"/>
        <end position="406"/>
    </location>
</feature>
<protein>
    <submittedName>
        <fullName evidence="3">LANO_0G07162g1_1</fullName>
    </submittedName>
</protein>
<dbReference type="SMART" id="SM00753">
    <property type="entry name" value="PAM"/>
    <property type="match status" value="1"/>
</dbReference>
<organism evidence="3 4">
    <name type="scientific">Lachancea nothofagi CBS 11611</name>
    <dbReference type="NCBI Taxonomy" id="1266666"/>
    <lineage>
        <taxon>Eukaryota</taxon>
        <taxon>Fungi</taxon>
        <taxon>Dikarya</taxon>
        <taxon>Ascomycota</taxon>
        <taxon>Saccharomycotina</taxon>
        <taxon>Saccharomycetes</taxon>
        <taxon>Saccharomycetales</taxon>
        <taxon>Saccharomycetaceae</taxon>
        <taxon>Lachancea</taxon>
    </lineage>
</organism>
<evidence type="ECO:0000259" key="2">
    <source>
        <dbReference type="Pfam" id="PF01399"/>
    </source>
</evidence>
<evidence type="ECO:0000313" key="4">
    <source>
        <dbReference type="Proteomes" id="UP000189911"/>
    </source>
</evidence>
<dbReference type="InterPro" id="IPR000717">
    <property type="entry name" value="PCI_dom"/>
</dbReference>
<dbReference type="Pfam" id="PF01399">
    <property type="entry name" value="PCI"/>
    <property type="match status" value="1"/>
</dbReference>
<evidence type="ECO:0000313" key="3">
    <source>
        <dbReference type="EMBL" id="SCV03937.1"/>
    </source>
</evidence>
<dbReference type="InterPro" id="IPR045114">
    <property type="entry name" value="Csn12-like"/>
</dbReference>
<name>A0A1G4KHA6_9SACH</name>
<proteinExistence type="inferred from homology"/>
<comment type="similarity">
    <text evidence="1">Belongs to the CSN12 family.</text>
</comment>